<protein>
    <submittedName>
        <fullName evidence="2">Uncharacterized protein</fullName>
    </submittedName>
</protein>
<evidence type="ECO:0000256" key="1">
    <source>
        <dbReference type="SAM" id="MobiDB-lite"/>
    </source>
</evidence>
<gene>
    <name evidence="2" type="ORF">FEM48_Zijuj01G0170000</name>
</gene>
<dbReference type="AlphaFoldDB" id="A0A978W2G6"/>
<comment type="caution">
    <text evidence="2">The sequence shown here is derived from an EMBL/GenBank/DDBJ whole genome shotgun (WGS) entry which is preliminary data.</text>
</comment>
<evidence type="ECO:0000313" key="3">
    <source>
        <dbReference type="Proteomes" id="UP000813462"/>
    </source>
</evidence>
<organism evidence="2 3">
    <name type="scientific">Ziziphus jujuba var. spinosa</name>
    <dbReference type="NCBI Taxonomy" id="714518"/>
    <lineage>
        <taxon>Eukaryota</taxon>
        <taxon>Viridiplantae</taxon>
        <taxon>Streptophyta</taxon>
        <taxon>Embryophyta</taxon>
        <taxon>Tracheophyta</taxon>
        <taxon>Spermatophyta</taxon>
        <taxon>Magnoliopsida</taxon>
        <taxon>eudicotyledons</taxon>
        <taxon>Gunneridae</taxon>
        <taxon>Pentapetalae</taxon>
        <taxon>rosids</taxon>
        <taxon>fabids</taxon>
        <taxon>Rosales</taxon>
        <taxon>Rhamnaceae</taxon>
        <taxon>Paliureae</taxon>
        <taxon>Ziziphus</taxon>
    </lineage>
</organism>
<evidence type="ECO:0000313" key="2">
    <source>
        <dbReference type="EMBL" id="KAH7546150.1"/>
    </source>
</evidence>
<feature type="compositionally biased region" description="Acidic residues" evidence="1">
    <location>
        <begin position="71"/>
        <end position="84"/>
    </location>
</feature>
<accession>A0A978W2G6</accession>
<name>A0A978W2G6_ZIZJJ</name>
<proteinExistence type="predicted"/>
<feature type="region of interest" description="Disordered" evidence="1">
    <location>
        <begin position="61"/>
        <end position="84"/>
    </location>
</feature>
<reference evidence="2" key="1">
    <citation type="journal article" date="2021" name="Front. Plant Sci.">
        <title>Chromosome-Scale Genome Assembly for Chinese Sour Jujube and Insights Into Its Genome Evolution and Domestication Signature.</title>
        <authorList>
            <person name="Shen L.-Y."/>
            <person name="Luo H."/>
            <person name="Wang X.-L."/>
            <person name="Wang X.-M."/>
            <person name="Qiu X.-J."/>
            <person name="Liu H."/>
            <person name="Zhou S.-S."/>
            <person name="Jia K.-H."/>
            <person name="Nie S."/>
            <person name="Bao Y.-T."/>
            <person name="Zhang R.-G."/>
            <person name="Yun Q.-Z."/>
            <person name="Chai Y.-H."/>
            <person name="Lu J.-Y."/>
            <person name="Li Y."/>
            <person name="Zhao S.-W."/>
            <person name="Mao J.-F."/>
            <person name="Jia S.-G."/>
            <person name="Mao Y.-M."/>
        </authorList>
    </citation>
    <scope>NUCLEOTIDE SEQUENCE</scope>
    <source>
        <strain evidence="2">AT0</strain>
        <tissue evidence="2">Leaf</tissue>
    </source>
</reference>
<dbReference type="EMBL" id="JAEACU010000001">
    <property type="protein sequence ID" value="KAH7546150.1"/>
    <property type="molecule type" value="Genomic_DNA"/>
</dbReference>
<sequence length="126" mass="13903">MRSTCDSRRGENSRVERIIRWQVLDGVLNSRGNSVVKESLCTVTPGVEEIQAYKGRIDEVVGNKESTSSSESDDTDSSSDADADINELLSKYQKTGENKRWAPGVAMVSAFEKDLELCLNAFCALH</sequence>
<dbReference type="Proteomes" id="UP000813462">
    <property type="component" value="Unassembled WGS sequence"/>
</dbReference>